<dbReference type="AlphaFoldDB" id="A0AAD4M7M0"/>
<dbReference type="PANTHER" id="PTHR24320">
    <property type="entry name" value="RETINOL DEHYDROGENASE"/>
    <property type="match status" value="1"/>
</dbReference>
<dbReference type="GO" id="GO:0016491">
    <property type="term" value="F:oxidoreductase activity"/>
    <property type="evidence" value="ECO:0007669"/>
    <property type="project" value="UniProtKB-KW"/>
</dbReference>
<evidence type="ECO:0000256" key="3">
    <source>
        <dbReference type="ARBA" id="ARBA00023002"/>
    </source>
</evidence>
<sequence length="319" mass="35013">MSESRIGLLSQCLPPSPHWTSKDVPDQSGKVVLVTGSNRGIGREIARVLLSNNAKVYIAARDETSAQQTVKELKEETGKQDVFFLKLDLADLSSIKTAVEEFTKNETKLHTLYNNGALLLAPVELLTKQGYQGQFGTNVLGHFYLTKLLLPILIATAKDSLPGAVRVVTVSSIAHNFGIPPEGINWDTIGPNPDLEIRKKVGSSKLYAQSKLGNILISNELARRVSDKNIVATSLHPGGINSSPSKWNIIARLLMYYFLDDVAHGAITPLYAGTAPAAAELNGKYLTVWARLTLPSEKALDLELQERLWEWCEDQVKNL</sequence>
<proteinExistence type="inferred from homology"/>
<protein>
    <submittedName>
        <fullName evidence="4">NAD-P-binding protein</fullName>
    </submittedName>
</protein>
<name>A0AAD4M7M0_9AGAM</name>
<dbReference type="InterPro" id="IPR036291">
    <property type="entry name" value="NAD(P)-bd_dom_sf"/>
</dbReference>
<keyword evidence="3" id="KW-0560">Oxidoreductase</keyword>
<dbReference type="Gene3D" id="3.40.50.720">
    <property type="entry name" value="NAD(P)-binding Rossmann-like Domain"/>
    <property type="match status" value="1"/>
</dbReference>
<reference evidence="4" key="1">
    <citation type="journal article" date="2022" name="New Phytol.">
        <title>Evolutionary transition to the ectomycorrhizal habit in the genomes of a hyperdiverse lineage of mushroom-forming fungi.</title>
        <authorList>
            <person name="Looney B."/>
            <person name="Miyauchi S."/>
            <person name="Morin E."/>
            <person name="Drula E."/>
            <person name="Courty P.E."/>
            <person name="Kohler A."/>
            <person name="Kuo A."/>
            <person name="LaButti K."/>
            <person name="Pangilinan J."/>
            <person name="Lipzen A."/>
            <person name="Riley R."/>
            <person name="Andreopoulos W."/>
            <person name="He G."/>
            <person name="Johnson J."/>
            <person name="Nolan M."/>
            <person name="Tritt A."/>
            <person name="Barry K.W."/>
            <person name="Grigoriev I.V."/>
            <person name="Nagy L.G."/>
            <person name="Hibbett D."/>
            <person name="Henrissat B."/>
            <person name="Matheny P.B."/>
            <person name="Labbe J."/>
            <person name="Martin F.M."/>
        </authorList>
    </citation>
    <scope>NUCLEOTIDE SEQUENCE</scope>
    <source>
        <strain evidence="4">BPL690</strain>
    </source>
</reference>
<organism evidence="4 5">
    <name type="scientific">Multifurca ochricompacta</name>
    <dbReference type="NCBI Taxonomy" id="376703"/>
    <lineage>
        <taxon>Eukaryota</taxon>
        <taxon>Fungi</taxon>
        <taxon>Dikarya</taxon>
        <taxon>Basidiomycota</taxon>
        <taxon>Agaricomycotina</taxon>
        <taxon>Agaricomycetes</taxon>
        <taxon>Russulales</taxon>
        <taxon>Russulaceae</taxon>
        <taxon>Multifurca</taxon>
    </lineage>
</organism>
<accession>A0AAD4M7M0</accession>
<comment type="similarity">
    <text evidence="1">Belongs to the short-chain dehydrogenases/reductases (SDR) family.</text>
</comment>
<dbReference type="PANTHER" id="PTHR24320:SF236">
    <property type="entry name" value="SHORT-CHAIN DEHYDROGENASE-RELATED"/>
    <property type="match status" value="1"/>
</dbReference>
<keyword evidence="5" id="KW-1185">Reference proteome</keyword>
<evidence type="ECO:0000256" key="2">
    <source>
        <dbReference type="ARBA" id="ARBA00022857"/>
    </source>
</evidence>
<dbReference type="Pfam" id="PF00106">
    <property type="entry name" value="adh_short"/>
    <property type="match status" value="1"/>
</dbReference>
<gene>
    <name evidence="4" type="ORF">B0F90DRAFT_1809046</name>
</gene>
<keyword evidence="2" id="KW-0521">NADP</keyword>
<dbReference type="PRINTS" id="PR00081">
    <property type="entry name" value="GDHRDH"/>
</dbReference>
<dbReference type="EMBL" id="WTXG01000006">
    <property type="protein sequence ID" value="KAI0305252.1"/>
    <property type="molecule type" value="Genomic_DNA"/>
</dbReference>
<dbReference type="CDD" id="cd05327">
    <property type="entry name" value="retinol-DH_like_SDR_c_like"/>
    <property type="match status" value="1"/>
</dbReference>
<comment type="caution">
    <text evidence="4">The sequence shown here is derived from an EMBL/GenBank/DDBJ whole genome shotgun (WGS) entry which is preliminary data.</text>
</comment>
<evidence type="ECO:0000313" key="5">
    <source>
        <dbReference type="Proteomes" id="UP001203297"/>
    </source>
</evidence>
<dbReference type="SUPFAM" id="SSF51735">
    <property type="entry name" value="NAD(P)-binding Rossmann-fold domains"/>
    <property type="match status" value="1"/>
</dbReference>
<dbReference type="Proteomes" id="UP001203297">
    <property type="component" value="Unassembled WGS sequence"/>
</dbReference>
<evidence type="ECO:0000256" key="1">
    <source>
        <dbReference type="ARBA" id="ARBA00006484"/>
    </source>
</evidence>
<evidence type="ECO:0000313" key="4">
    <source>
        <dbReference type="EMBL" id="KAI0305252.1"/>
    </source>
</evidence>
<dbReference type="InterPro" id="IPR002347">
    <property type="entry name" value="SDR_fam"/>
</dbReference>